<evidence type="ECO:0000256" key="2">
    <source>
        <dbReference type="ARBA" id="ARBA00022448"/>
    </source>
</evidence>
<accession>A0A498H1T6</accession>
<dbReference type="SUPFAM" id="SSF161098">
    <property type="entry name" value="MetI-like"/>
    <property type="match status" value="1"/>
</dbReference>
<evidence type="ECO:0000313" key="9">
    <source>
        <dbReference type="EMBL" id="RXE56010.1"/>
    </source>
</evidence>
<evidence type="ECO:0000313" key="10">
    <source>
        <dbReference type="Proteomes" id="UP000290932"/>
    </source>
</evidence>
<feature type="transmembrane region" description="Helical" evidence="7">
    <location>
        <begin position="189"/>
        <end position="207"/>
    </location>
</feature>
<reference evidence="9 10" key="1">
    <citation type="journal article" date="2015" name="Int. J. Syst. Evol. Microbiol.">
        <title>Methanoculleus taiwanensis sp. nov., a methanogen isolated from deep marine sediment at the deformation front area near Taiwan.</title>
        <authorList>
            <person name="Weng C.Y."/>
            <person name="Chen S.C."/>
            <person name="Lai M.C."/>
            <person name="Wu S.Y."/>
            <person name="Lin S."/>
            <person name="Yang T.F."/>
            <person name="Chen P.C."/>
        </authorList>
    </citation>
    <scope>NUCLEOTIDE SEQUENCE [LARGE SCALE GENOMIC DNA]</scope>
    <source>
        <strain evidence="9 10">CYW4</strain>
    </source>
</reference>
<feature type="domain" description="ABC transmembrane type-1" evidence="8">
    <location>
        <begin position="63"/>
        <end position="245"/>
    </location>
</feature>
<dbReference type="OrthoDB" id="50379at2157"/>
<dbReference type="EMBL" id="LHQS01000002">
    <property type="protein sequence ID" value="RXE56010.1"/>
    <property type="molecule type" value="Genomic_DNA"/>
</dbReference>
<organism evidence="9 10">
    <name type="scientific">Methanoculleus taiwanensis</name>
    <dbReference type="NCBI Taxonomy" id="1550565"/>
    <lineage>
        <taxon>Archaea</taxon>
        <taxon>Methanobacteriati</taxon>
        <taxon>Methanobacteriota</taxon>
        <taxon>Stenosarchaea group</taxon>
        <taxon>Methanomicrobia</taxon>
        <taxon>Methanomicrobiales</taxon>
        <taxon>Methanomicrobiaceae</taxon>
        <taxon>Methanoculleus</taxon>
    </lineage>
</organism>
<sequence>MKIRLHSRARRGVLTAASIAGAIILWQVVAEFVVDNRIILPSFTDVLFAFLSPSVLGSLPNDLATSLLHFGVGLGAALLIGIPLGVGMGWFRTMDALADPIIEVLRPIPPLAWIPFAIIWFGLTTQAAGFVIFVGAFFPILIGAYTGLRGVPKTFVEAGKVLGCDTDLELIRHIALPAALPSIVSGIRVAMGVGWMCLVAAEIFGVSRFGIGHKLWVSYSLQNMPNVVVYMLILGFLGIVIDRLFRAYTDRRLLRWRTGEVV</sequence>
<dbReference type="Pfam" id="PF00528">
    <property type="entry name" value="BPD_transp_1"/>
    <property type="match status" value="1"/>
</dbReference>
<evidence type="ECO:0000256" key="6">
    <source>
        <dbReference type="ARBA" id="ARBA00023136"/>
    </source>
</evidence>
<keyword evidence="3" id="KW-1003">Cell membrane</keyword>
<evidence type="ECO:0000256" key="5">
    <source>
        <dbReference type="ARBA" id="ARBA00022989"/>
    </source>
</evidence>
<dbReference type="InterPro" id="IPR000515">
    <property type="entry name" value="MetI-like"/>
</dbReference>
<evidence type="ECO:0000256" key="1">
    <source>
        <dbReference type="ARBA" id="ARBA00004651"/>
    </source>
</evidence>
<dbReference type="Proteomes" id="UP000290932">
    <property type="component" value="Unassembled WGS sequence"/>
</dbReference>
<keyword evidence="4 7" id="KW-0812">Transmembrane</keyword>
<evidence type="ECO:0000256" key="4">
    <source>
        <dbReference type="ARBA" id="ARBA00022692"/>
    </source>
</evidence>
<proteinExistence type="inferred from homology"/>
<comment type="similarity">
    <text evidence="7">Belongs to the binding-protein-dependent transport system permease family.</text>
</comment>
<protein>
    <submittedName>
        <fullName evidence="9">Sulfonate ABC transporter permease</fullName>
    </submittedName>
</protein>
<dbReference type="CDD" id="cd06261">
    <property type="entry name" value="TM_PBP2"/>
    <property type="match status" value="1"/>
</dbReference>
<dbReference type="GO" id="GO:0005886">
    <property type="term" value="C:plasma membrane"/>
    <property type="evidence" value="ECO:0007669"/>
    <property type="project" value="UniProtKB-SubCell"/>
</dbReference>
<dbReference type="PROSITE" id="PS50928">
    <property type="entry name" value="ABC_TM1"/>
    <property type="match status" value="1"/>
</dbReference>
<keyword evidence="5 7" id="KW-1133">Transmembrane helix</keyword>
<keyword evidence="6 7" id="KW-0472">Membrane</keyword>
<dbReference type="Gene3D" id="1.10.3720.10">
    <property type="entry name" value="MetI-like"/>
    <property type="match status" value="1"/>
</dbReference>
<evidence type="ECO:0000259" key="8">
    <source>
        <dbReference type="PROSITE" id="PS50928"/>
    </source>
</evidence>
<evidence type="ECO:0000256" key="7">
    <source>
        <dbReference type="RuleBase" id="RU363032"/>
    </source>
</evidence>
<evidence type="ECO:0000256" key="3">
    <source>
        <dbReference type="ARBA" id="ARBA00022475"/>
    </source>
</evidence>
<comment type="subcellular location">
    <subcellularLocation>
        <location evidence="1 7">Cell membrane</location>
        <topology evidence="1 7">Multi-pass membrane protein</topology>
    </subcellularLocation>
</comment>
<dbReference type="PANTHER" id="PTHR30151">
    <property type="entry name" value="ALKANE SULFONATE ABC TRANSPORTER-RELATED, MEMBRANE SUBUNIT"/>
    <property type="match status" value="1"/>
</dbReference>
<feature type="transmembrane region" description="Helical" evidence="7">
    <location>
        <begin position="111"/>
        <end position="144"/>
    </location>
</feature>
<dbReference type="InterPro" id="IPR035906">
    <property type="entry name" value="MetI-like_sf"/>
</dbReference>
<feature type="transmembrane region" description="Helical" evidence="7">
    <location>
        <begin position="227"/>
        <end position="245"/>
    </location>
</feature>
<feature type="transmembrane region" description="Helical" evidence="7">
    <location>
        <begin position="68"/>
        <end position="91"/>
    </location>
</feature>
<feature type="transmembrane region" description="Helical" evidence="7">
    <location>
        <begin position="12"/>
        <end position="32"/>
    </location>
</feature>
<gene>
    <name evidence="9" type="ORF">ABH15_07360</name>
</gene>
<dbReference type="RefSeq" id="WP_128693728.1">
    <property type="nucleotide sequence ID" value="NZ_LHQS01000002.1"/>
</dbReference>
<keyword evidence="2 7" id="KW-0813">Transport</keyword>
<dbReference type="AlphaFoldDB" id="A0A498H1T6"/>
<dbReference type="GO" id="GO:0055085">
    <property type="term" value="P:transmembrane transport"/>
    <property type="evidence" value="ECO:0007669"/>
    <property type="project" value="InterPro"/>
</dbReference>
<keyword evidence="10" id="KW-1185">Reference proteome</keyword>
<comment type="caution">
    <text evidence="9">The sequence shown here is derived from an EMBL/GenBank/DDBJ whole genome shotgun (WGS) entry which is preliminary data.</text>
</comment>
<name>A0A498H1T6_9EURY</name>
<dbReference type="PANTHER" id="PTHR30151:SF0">
    <property type="entry name" value="ABC TRANSPORTER PERMEASE PROTEIN MJ0413-RELATED"/>
    <property type="match status" value="1"/>
</dbReference>